<dbReference type="PANTHER" id="PTHR32552:SF82">
    <property type="entry name" value="FCUA PROTEIN"/>
    <property type="match status" value="1"/>
</dbReference>
<evidence type="ECO:0000256" key="12">
    <source>
        <dbReference type="ARBA" id="ARBA00023170"/>
    </source>
</evidence>
<keyword evidence="8" id="KW-0408">Iron</keyword>
<dbReference type="EMBL" id="WSES01000002">
    <property type="protein sequence ID" value="MVW59563.1"/>
    <property type="molecule type" value="Genomic_DNA"/>
</dbReference>
<evidence type="ECO:0000256" key="3">
    <source>
        <dbReference type="ARBA" id="ARBA00022448"/>
    </source>
</evidence>
<proteinExistence type="inferred from homology"/>
<dbReference type="SUPFAM" id="SSF56935">
    <property type="entry name" value="Porins"/>
    <property type="match status" value="1"/>
</dbReference>
<evidence type="ECO:0000259" key="17">
    <source>
        <dbReference type="Pfam" id="PF00593"/>
    </source>
</evidence>
<feature type="domain" description="TonB-dependent receptor-like beta-barrel" evidence="17">
    <location>
        <begin position="320"/>
        <end position="705"/>
    </location>
</feature>
<evidence type="ECO:0000256" key="11">
    <source>
        <dbReference type="ARBA" id="ARBA00023136"/>
    </source>
</evidence>
<dbReference type="InterPro" id="IPR037066">
    <property type="entry name" value="Plug_dom_sf"/>
</dbReference>
<reference evidence="19 20" key="1">
    <citation type="submission" date="2019-12" db="EMBL/GenBank/DDBJ databases">
        <authorList>
            <person name="Li C."/>
            <person name="Zhao J."/>
        </authorList>
    </citation>
    <scope>NUCLEOTIDE SEQUENCE [LARGE SCALE GENOMIC DNA]</scope>
    <source>
        <strain evidence="19 20">NEAU-DD11</strain>
    </source>
</reference>
<keyword evidence="6 14" id="KW-0812">Transmembrane</keyword>
<keyword evidence="13 14" id="KW-0998">Cell outer membrane</keyword>
<keyword evidence="12 19" id="KW-0675">Receptor</keyword>
<comment type="caution">
    <text evidence="19">The sequence shown here is derived from an EMBL/GenBank/DDBJ whole genome shotgun (WGS) entry which is preliminary data.</text>
</comment>
<name>A0A7X3FX69_9BURK</name>
<dbReference type="GO" id="GO:0015891">
    <property type="term" value="P:siderophore transport"/>
    <property type="evidence" value="ECO:0007669"/>
    <property type="project" value="InterPro"/>
</dbReference>
<evidence type="ECO:0000256" key="7">
    <source>
        <dbReference type="ARBA" id="ARBA00022729"/>
    </source>
</evidence>
<dbReference type="InterPro" id="IPR039426">
    <property type="entry name" value="TonB-dep_rcpt-like"/>
</dbReference>
<dbReference type="Gene3D" id="2.40.170.20">
    <property type="entry name" value="TonB-dependent receptor, beta-barrel domain"/>
    <property type="match status" value="1"/>
</dbReference>
<keyword evidence="20" id="KW-1185">Reference proteome</keyword>
<dbReference type="Gene3D" id="2.170.130.10">
    <property type="entry name" value="TonB-dependent receptor, plug domain"/>
    <property type="match status" value="1"/>
</dbReference>
<dbReference type="GO" id="GO:0009279">
    <property type="term" value="C:cell outer membrane"/>
    <property type="evidence" value="ECO:0007669"/>
    <property type="project" value="UniProtKB-SubCell"/>
</dbReference>
<keyword evidence="4 14" id="KW-1134">Transmembrane beta strand</keyword>
<evidence type="ECO:0000256" key="16">
    <source>
        <dbReference type="RuleBase" id="RU003357"/>
    </source>
</evidence>
<comment type="subcellular location">
    <subcellularLocation>
        <location evidence="1 14">Cell outer membrane</location>
        <topology evidence="1 14">Multi-pass membrane protein</topology>
    </subcellularLocation>
</comment>
<accession>A0A7X3FX69</accession>
<dbReference type="Pfam" id="PF00593">
    <property type="entry name" value="TonB_dep_Rec_b-barrel"/>
    <property type="match status" value="1"/>
</dbReference>
<dbReference type="PROSITE" id="PS52016">
    <property type="entry name" value="TONB_DEPENDENT_REC_3"/>
    <property type="match status" value="1"/>
</dbReference>
<gene>
    <name evidence="19" type="ORF">GPY61_06440</name>
</gene>
<dbReference type="InterPro" id="IPR036942">
    <property type="entry name" value="Beta-barrel_TonB_sf"/>
</dbReference>
<dbReference type="Proteomes" id="UP000443353">
    <property type="component" value="Unassembled WGS sequence"/>
</dbReference>
<evidence type="ECO:0000256" key="5">
    <source>
        <dbReference type="ARBA" id="ARBA00022496"/>
    </source>
</evidence>
<organism evidence="19 20">
    <name type="scientific">Massilia cellulosiltytica</name>
    <dbReference type="NCBI Taxonomy" id="2683234"/>
    <lineage>
        <taxon>Bacteria</taxon>
        <taxon>Pseudomonadati</taxon>
        <taxon>Pseudomonadota</taxon>
        <taxon>Betaproteobacteria</taxon>
        <taxon>Burkholderiales</taxon>
        <taxon>Oxalobacteraceae</taxon>
        <taxon>Telluria group</taxon>
        <taxon>Massilia</taxon>
    </lineage>
</organism>
<feature type="short sequence motif" description="TonB C-terminal box" evidence="15">
    <location>
        <begin position="718"/>
        <end position="735"/>
    </location>
</feature>
<dbReference type="Pfam" id="PF07715">
    <property type="entry name" value="Plug"/>
    <property type="match status" value="1"/>
</dbReference>
<dbReference type="GO" id="GO:0038023">
    <property type="term" value="F:signaling receptor activity"/>
    <property type="evidence" value="ECO:0007669"/>
    <property type="project" value="InterPro"/>
</dbReference>
<keyword evidence="7" id="KW-0732">Signal</keyword>
<dbReference type="PANTHER" id="PTHR32552">
    <property type="entry name" value="FERRICHROME IRON RECEPTOR-RELATED"/>
    <property type="match status" value="1"/>
</dbReference>
<keyword evidence="11 14" id="KW-0472">Membrane</keyword>
<evidence type="ECO:0000256" key="10">
    <source>
        <dbReference type="ARBA" id="ARBA00023077"/>
    </source>
</evidence>
<dbReference type="PROSITE" id="PS01156">
    <property type="entry name" value="TONB_DEPENDENT_REC_2"/>
    <property type="match status" value="1"/>
</dbReference>
<evidence type="ECO:0000313" key="19">
    <source>
        <dbReference type="EMBL" id="MVW59563.1"/>
    </source>
</evidence>
<evidence type="ECO:0000256" key="2">
    <source>
        <dbReference type="ARBA" id="ARBA00009810"/>
    </source>
</evidence>
<evidence type="ECO:0000256" key="15">
    <source>
        <dbReference type="PROSITE-ProRule" id="PRU10144"/>
    </source>
</evidence>
<dbReference type="InterPro" id="IPR012910">
    <property type="entry name" value="Plug_dom"/>
</dbReference>
<protein>
    <submittedName>
        <fullName evidence="19">TonB-dependent siderophore receptor</fullName>
    </submittedName>
</protein>
<dbReference type="NCBIfam" id="TIGR01783">
    <property type="entry name" value="TonB-siderophor"/>
    <property type="match status" value="1"/>
</dbReference>
<dbReference type="InterPro" id="IPR010105">
    <property type="entry name" value="TonB_sidphr_rcpt"/>
</dbReference>
<dbReference type="InterPro" id="IPR010917">
    <property type="entry name" value="TonB_rcpt_CS"/>
</dbReference>
<keyword evidence="3 14" id="KW-0813">Transport</keyword>
<dbReference type="GO" id="GO:0015344">
    <property type="term" value="F:siderophore uptake transmembrane transporter activity"/>
    <property type="evidence" value="ECO:0007669"/>
    <property type="project" value="TreeGrafter"/>
</dbReference>
<evidence type="ECO:0000256" key="13">
    <source>
        <dbReference type="ARBA" id="ARBA00023237"/>
    </source>
</evidence>
<evidence type="ECO:0000256" key="6">
    <source>
        <dbReference type="ARBA" id="ARBA00022692"/>
    </source>
</evidence>
<keyword evidence="5" id="KW-0410">Iron transport</keyword>
<feature type="domain" description="TonB-dependent receptor plug" evidence="18">
    <location>
        <begin position="101"/>
        <end position="200"/>
    </location>
</feature>
<evidence type="ECO:0000256" key="9">
    <source>
        <dbReference type="ARBA" id="ARBA00023065"/>
    </source>
</evidence>
<keyword evidence="10 16" id="KW-0798">TonB box</keyword>
<evidence type="ECO:0000256" key="4">
    <source>
        <dbReference type="ARBA" id="ARBA00022452"/>
    </source>
</evidence>
<keyword evidence="9" id="KW-0406">Ion transport</keyword>
<evidence type="ECO:0000256" key="1">
    <source>
        <dbReference type="ARBA" id="ARBA00004571"/>
    </source>
</evidence>
<evidence type="ECO:0000256" key="8">
    <source>
        <dbReference type="ARBA" id="ARBA00023004"/>
    </source>
</evidence>
<evidence type="ECO:0000259" key="18">
    <source>
        <dbReference type="Pfam" id="PF07715"/>
    </source>
</evidence>
<evidence type="ECO:0000256" key="14">
    <source>
        <dbReference type="PROSITE-ProRule" id="PRU01360"/>
    </source>
</evidence>
<comment type="similarity">
    <text evidence="2 14 16">Belongs to the TonB-dependent receptor family.</text>
</comment>
<dbReference type="AlphaFoldDB" id="A0A7X3FX69"/>
<dbReference type="CDD" id="cd01347">
    <property type="entry name" value="ligand_gated_channel"/>
    <property type="match status" value="1"/>
</dbReference>
<evidence type="ECO:0000313" key="20">
    <source>
        <dbReference type="Proteomes" id="UP000443353"/>
    </source>
</evidence>
<sequence length="735" mass="80289">MRILRRQRPRRPSPAPRLERFKSRGHRTMQTDFKRNSLSLSISLALVCMTGHAADEAAPQPGDTPTAGKPVLQIVTVNGEKDKGLKSKYVQVGAFRDQALIDAPFTVNIIPRVMLEAQDAQGVFDALKNSAGVARSQTSGSVNDSLAIRGISVDARTNYRLNGSLPVINLIDLPMENKERVEALKGSSALYYGFSTPAGIINLVTKRATAAPVTSFSVSGNEYGQLVGAVDLGRKFGDKGKFGIRVNAAGGRLRNAIEGGNGNRTFGSVALDWKATEDLAFRFDAENIHKNIVENAGIGLLPAVKGVIALPPVQDPTKLLSGPWSHYDAKSQNYLLRTDYTINDAWALTAEIGRAETDRTRRSFGQLLNYNIATGEGTLRTQFVHGQVYVNKNARLELTGRTELLVDHELTIGTMQNKRSQNAPNLQTVLFKQNMYEPRELVPPPLNTDLTYNPQAIDDKGIYLFDKMRFTQAWSFLVGARYSDYSNATTTTTYKVKKTSPSAGLVYKVRPDTTLYATYLEGVEETGIAPASTVNAFEAMPPAVSKTRELGFRTEAFAGLMASAAYFQIDRASAYTNAANRFVVDGQSHYDGLEFSLNGAITPQLQTYISGMLLDAEQRNAVNANVIGKIPENTAKRTGSVFLEYKTRFLEGLSVNAGAYYTGPRAVNNENNAFIPGYTIYTAGVRYATRIGGYPTSFQVNAENLGDKRYWSAAGGALLASGMPRMFKATAKIDF</sequence>
<dbReference type="InterPro" id="IPR000531">
    <property type="entry name" value="Beta-barrel_TonB"/>
</dbReference>